<proteinExistence type="predicted"/>
<dbReference type="EMBL" id="JAULJE010000001">
    <property type="protein sequence ID" value="KAK1346435.1"/>
    <property type="molecule type" value="Genomic_DNA"/>
</dbReference>
<feature type="region of interest" description="Disordered" evidence="2">
    <location>
        <begin position="1"/>
        <end position="29"/>
    </location>
</feature>
<feature type="coiled-coil region" evidence="1">
    <location>
        <begin position="42"/>
        <end position="104"/>
    </location>
</feature>
<keyword evidence="4" id="KW-1185">Reference proteome</keyword>
<reference evidence="3" key="1">
    <citation type="submission" date="2023-06" db="EMBL/GenBank/DDBJ databases">
        <title>Reference genome for the Northern bat (Eptesicus nilssonii), a most northern bat species.</title>
        <authorList>
            <person name="Laine V.N."/>
            <person name="Pulliainen A.T."/>
            <person name="Lilley T.M."/>
        </authorList>
    </citation>
    <scope>NUCLEOTIDE SEQUENCE</scope>
    <source>
        <strain evidence="3">BLF_Eptnil</strain>
        <tissue evidence="3">Kidney</tissue>
    </source>
</reference>
<organism evidence="3 4">
    <name type="scientific">Cnephaeus nilssonii</name>
    <name type="common">Northern bat</name>
    <name type="synonym">Eptesicus nilssonii</name>
    <dbReference type="NCBI Taxonomy" id="3371016"/>
    <lineage>
        <taxon>Eukaryota</taxon>
        <taxon>Metazoa</taxon>
        <taxon>Chordata</taxon>
        <taxon>Craniata</taxon>
        <taxon>Vertebrata</taxon>
        <taxon>Euteleostomi</taxon>
        <taxon>Mammalia</taxon>
        <taxon>Eutheria</taxon>
        <taxon>Laurasiatheria</taxon>
        <taxon>Chiroptera</taxon>
        <taxon>Yangochiroptera</taxon>
        <taxon>Vespertilionidae</taxon>
        <taxon>Cnephaeus</taxon>
    </lineage>
</organism>
<evidence type="ECO:0000256" key="1">
    <source>
        <dbReference type="SAM" id="Coils"/>
    </source>
</evidence>
<accession>A0AA40IBA8</accession>
<dbReference type="InterPro" id="IPR036141">
    <property type="entry name" value="MukF_M_sp"/>
</dbReference>
<protein>
    <submittedName>
        <fullName evidence="3">Uncharacterized protein</fullName>
    </submittedName>
</protein>
<dbReference type="Proteomes" id="UP001177744">
    <property type="component" value="Unassembled WGS sequence"/>
</dbReference>
<evidence type="ECO:0000313" key="4">
    <source>
        <dbReference type="Proteomes" id="UP001177744"/>
    </source>
</evidence>
<evidence type="ECO:0000256" key="2">
    <source>
        <dbReference type="SAM" id="MobiDB-lite"/>
    </source>
</evidence>
<name>A0AA40IBA8_CNENI</name>
<feature type="compositionally biased region" description="Basic and acidic residues" evidence="2">
    <location>
        <begin position="9"/>
        <end position="29"/>
    </location>
</feature>
<sequence length="203" mass="23376">MGRQRNSPHMKEKQASPEKEANEMKADNLSEKEFREMVIRWLKRMEDKFDNMSKNQEEMKKNQEEIKNDIAAVKNSIGSIKSRLEEEEDRISELEDKVIVSNTAVNINTKQIIIVDYAGRTKGPVGASSTSTAAHCQRHITNAHHVLCRPLVISTCHKNNSETMWILATERNQQDYSSHEDRKEAVQRWKTLTSPCHTSSQQL</sequence>
<dbReference type="AlphaFoldDB" id="A0AA40IBA8"/>
<dbReference type="SUPFAM" id="SSF140570">
    <property type="entry name" value="MukF C-terminal domain-like"/>
    <property type="match status" value="1"/>
</dbReference>
<evidence type="ECO:0000313" key="3">
    <source>
        <dbReference type="EMBL" id="KAK1346435.1"/>
    </source>
</evidence>
<keyword evidence="1" id="KW-0175">Coiled coil</keyword>
<gene>
    <name evidence="3" type="ORF">QTO34_000291</name>
</gene>
<comment type="caution">
    <text evidence="3">The sequence shown here is derived from an EMBL/GenBank/DDBJ whole genome shotgun (WGS) entry which is preliminary data.</text>
</comment>